<dbReference type="Proteomes" id="UP000005239">
    <property type="component" value="Unassembled WGS sequence"/>
</dbReference>
<dbReference type="AlphaFoldDB" id="A0A454XVT1"/>
<accession>A0A8R1YXU0</accession>
<reference evidence="2" key="1">
    <citation type="journal article" date="2008" name="Nat. Genet.">
        <title>The Pristionchus pacificus genome provides a unique perspective on nematode lifestyle and parasitism.</title>
        <authorList>
            <person name="Dieterich C."/>
            <person name="Clifton S.W."/>
            <person name="Schuster L.N."/>
            <person name="Chinwalla A."/>
            <person name="Delehaunty K."/>
            <person name="Dinkelacker I."/>
            <person name="Fulton L."/>
            <person name="Fulton R."/>
            <person name="Godfrey J."/>
            <person name="Minx P."/>
            <person name="Mitreva M."/>
            <person name="Roeseler W."/>
            <person name="Tian H."/>
            <person name="Witte H."/>
            <person name="Yang S.P."/>
            <person name="Wilson R.K."/>
            <person name="Sommer R.J."/>
        </authorList>
    </citation>
    <scope>NUCLEOTIDE SEQUENCE [LARGE SCALE GENOMIC DNA]</scope>
    <source>
        <strain evidence="2">PS312</strain>
    </source>
</reference>
<dbReference type="OrthoDB" id="10001099at2759"/>
<proteinExistence type="predicted"/>
<protein>
    <submittedName>
        <fullName evidence="1">Uncharacterized protein</fullName>
    </submittedName>
</protein>
<gene>
    <name evidence="1" type="primary">WBGene00278992</name>
</gene>
<sequence>METDKQPIIDDLPSPSKKEKCEALFEEEWSRIYPNELVITWYWFPTAQAKRIDTHQIKGIYYSKQTFCKAFGSVKSWGMSFSPCWWACDIKRCLRSNPEGNGFYNVVIDIGDGTMKGFTTANLQAFLTVLRRQCNPGVICQEGFPW</sequence>
<evidence type="ECO:0000313" key="2">
    <source>
        <dbReference type="Proteomes" id="UP000005239"/>
    </source>
</evidence>
<accession>A0A454XVT1</accession>
<dbReference type="PANTHER" id="PTHR35373">
    <property type="entry name" value="PROTEIN CBG16894"/>
    <property type="match status" value="1"/>
</dbReference>
<organism evidence="1 2">
    <name type="scientific">Pristionchus pacificus</name>
    <name type="common">Parasitic nematode worm</name>
    <dbReference type="NCBI Taxonomy" id="54126"/>
    <lineage>
        <taxon>Eukaryota</taxon>
        <taxon>Metazoa</taxon>
        <taxon>Ecdysozoa</taxon>
        <taxon>Nematoda</taxon>
        <taxon>Chromadorea</taxon>
        <taxon>Rhabditida</taxon>
        <taxon>Rhabditina</taxon>
        <taxon>Diplogasteromorpha</taxon>
        <taxon>Diplogasteroidea</taxon>
        <taxon>Neodiplogasteridae</taxon>
        <taxon>Pristionchus</taxon>
    </lineage>
</organism>
<reference evidence="1" key="2">
    <citation type="submission" date="2022-06" db="UniProtKB">
        <authorList>
            <consortium name="EnsemblMetazoa"/>
        </authorList>
    </citation>
    <scope>IDENTIFICATION</scope>
    <source>
        <strain evidence="1">PS312</strain>
    </source>
</reference>
<dbReference type="EnsemblMetazoa" id="PPA40623.1">
    <property type="protein sequence ID" value="PPA40623.1"/>
    <property type="gene ID" value="WBGene00278992"/>
</dbReference>
<dbReference type="PANTHER" id="PTHR35373:SF3">
    <property type="entry name" value="ACTIVATOR OF HSP90 ATPASE HOMOLOG 1-LIKE PROTEIN"/>
    <property type="match status" value="1"/>
</dbReference>
<keyword evidence="2" id="KW-1185">Reference proteome</keyword>
<evidence type="ECO:0000313" key="1">
    <source>
        <dbReference type="EnsemblMetazoa" id="PPA40623.1"/>
    </source>
</evidence>
<name>A0A454XVT1_PRIPA</name>